<dbReference type="InterPro" id="IPR001763">
    <property type="entry name" value="Rhodanese-like_dom"/>
</dbReference>
<evidence type="ECO:0000256" key="2">
    <source>
        <dbReference type="ARBA" id="ARBA00022737"/>
    </source>
</evidence>
<accession>A0A1M6XDF1</accession>
<dbReference type="EMBL" id="FRAL01000007">
    <property type="protein sequence ID" value="SHL03972.1"/>
    <property type="molecule type" value="Genomic_DNA"/>
</dbReference>
<dbReference type="RefSeq" id="WP_064698772.1">
    <property type="nucleotide sequence ID" value="NZ_BDEO01000002.1"/>
</dbReference>
<dbReference type="SMART" id="SM00450">
    <property type="entry name" value="RHOD"/>
    <property type="match status" value="2"/>
</dbReference>
<dbReference type="InterPro" id="IPR036873">
    <property type="entry name" value="Rhodanese-like_dom_sf"/>
</dbReference>
<name>A0A1M6XDF1_9GAMM</name>
<proteinExistence type="predicted"/>
<organism evidence="4 5">
    <name type="scientific">Halomonas caseinilytica</name>
    <dbReference type="NCBI Taxonomy" id="438744"/>
    <lineage>
        <taxon>Bacteria</taxon>
        <taxon>Pseudomonadati</taxon>
        <taxon>Pseudomonadota</taxon>
        <taxon>Gammaproteobacteria</taxon>
        <taxon>Oceanospirillales</taxon>
        <taxon>Halomonadaceae</taxon>
        <taxon>Halomonas</taxon>
    </lineage>
</organism>
<dbReference type="PANTHER" id="PTHR11364">
    <property type="entry name" value="THIOSULFATE SULFERTANSFERASE"/>
    <property type="match status" value="1"/>
</dbReference>
<dbReference type="AlphaFoldDB" id="A0A1M6XDF1"/>
<dbReference type="SUPFAM" id="SSF52821">
    <property type="entry name" value="Rhodanese/Cell cycle control phosphatase"/>
    <property type="match status" value="2"/>
</dbReference>
<keyword evidence="1 4" id="KW-0808">Transferase</keyword>
<feature type="domain" description="Rhodanese" evidence="3">
    <location>
        <begin position="17"/>
        <end position="137"/>
    </location>
</feature>
<sequence>MSDVLIGAEALRHWLSEPQTPVVLDCRARLGEPEAGARLWREGHVPTSRHLDLDRDLASSPGVRGRHPLPAPAAFAATLRRLGVEPGRPVVVYDDTGGQLAAARAWWMLARWAGHPDVRVLDGGLPAWQKAGGSLEEGEKAPAAASDWAPAFDDDTWVEADEVFSSRALKLDARSRERFRGEHEPVDALAGHIPGAFCRPSADNLGESGCFKSPTALREALPEASDVISYCGSGVTACHNILAHAVAGLPLPKLYVGSWSEWIRDPARPIATGD</sequence>
<dbReference type="CDD" id="cd01449">
    <property type="entry name" value="TST_Repeat_2"/>
    <property type="match status" value="1"/>
</dbReference>
<reference evidence="5" key="1">
    <citation type="submission" date="2016-11" db="EMBL/GenBank/DDBJ databases">
        <authorList>
            <person name="Varghese N."/>
            <person name="Submissions S."/>
        </authorList>
    </citation>
    <scope>NUCLEOTIDE SEQUENCE [LARGE SCALE GENOMIC DNA]</scope>
    <source>
        <strain evidence="5">ALO Sharm</strain>
    </source>
</reference>
<dbReference type="PROSITE" id="PS50206">
    <property type="entry name" value="RHODANESE_3"/>
    <property type="match status" value="2"/>
</dbReference>
<keyword evidence="5" id="KW-1185">Reference proteome</keyword>
<evidence type="ECO:0000256" key="1">
    <source>
        <dbReference type="ARBA" id="ARBA00022679"/>
    </source>
</evidence>
<dbReference type="Gene3D" id="3.40.250.10">
    <property type="entry name" value="Rhodanese-like domain"/>
    <property type="match status" value="2"/>
</dbReference>
<dbReference type="GO" id="GO:0004792">
    <property type="term" value="F:thiosulfate-cyanide sulfurtransferase activity"/>
    <property type="evidence" value="ECO:0007669"/>
    <property type="project" value="TreeGrafter"/>
</dbReference>
<evidence type="ECO:0000259" key="3">
    <source>
        <dbReference type="PROSITE" id="PS50206"/>
    </source>
</evidence>
<dbReference type="CDD" id="cd01448">
    <property type="entry name" value="TST_Repeat_1"/>
    <property type="match status" value="1"/>
</dbReference>
<dbReference type="Proteomes" id="UP000184248">
    <property type="component" value="Unassembled WGS sequence"/>
</dbReference>
<evidence type="ECO:0000313" key="5">
    <source>
        <dbReference type="Proteomes" id="UP000184248"/>
    </source>
</evidence>
<evidence type="ECO:0000313" key="4">
    <source>
        <dbReference type="EMBL" id="SHL03972.1"/>
    </source>
</evidence>
<keyword evidence="4" id="KW-0670">Pyruvate</keyword>
<keyword evidence="2" id="KW-0677">Repeat</keyword>
<protein>
    <submittedName>
        <fullName evidence="4">Thiosulfate/3-mercaptopyruvate sulfurtransferase</fullName>
    </submittedName>
</protein>
<dbReference type="InterPro" id="IPR045078">
    <property type="entry name" value="TST/MPST-like"/>
</dbReference>
<feature type="domain" description="Rhodanese" evidence="3">
    <location>
        <begin position="164"/>
        <end position="271"/>
    </location>
</feature>
<dbReference type="Pfam" id="PF00581">
    <property type="entry name" value="Rhodanese"/>
    <property type="match status" value="2"/>
</dbReference>
<dbReference type="OrthoDB" id="9781034at2"/>
<dbReference type="PANTHER" id="PTHR11364:SF27">
    <property type="entry name" value="SULFURTRANSFERASE"/>
    <property type="match status" value="1"/>
</dbReference>
<gene>
    <name evidence="4" type="ORF">SAMN05192556_107112</name>
</gene>